<dbReference type="GeneTree" id="ENSGT01120000272995"/>
<evidence type="ECO:0000256" key="1">
    <source>
        <dbReference type="SAM" id="MobiDB-lite"/>
    </source>
</evidence>
<proteinExistence type="predicted"/>
<dbReference type="Pfam" id="PF16297">
    <property type="entry name" value="DUF4939"/>
    <property type="match status" value="1"/>
</dbReference>
<accession>A0A8D3D4L2</accession>
<feature type="region of interest" description="Disordered" evidence="1">
    <location>
        <begin position="1"/>
        <end position="27"/>
    </location>
</feature>
<dbReference type="Proteomes" id="UP000694558">
    <property type="component" value="Chromosome 7"/>
</dbReference>
<name>A0A8D3D4L2_SCOMX</name>
<dbReference type="AlphaFoldDB" id="A0A8D3D4L2"/>
<evidence type="ECO:0000313" key="3">
    <source>
        <dbReference type="Ensembl" id="ENSSMAP00000054470.1"/>
    </source>
</evidence>
<feature type="domain" description="DUF4939" evidence="2">
    <location>
        <begin position="92"/>
        <end position="148"/>
    </location>
</feature>
<protein>
    <recommendedName>
        <fullName evidence="2">DUF4939 domain-containing protein</fullName>
    </recommendedName>
</protein>
<evidence type="ECO:0000313" key="4">
    <source>
        <dbReference type="Proteomes" id="UP000694558"/>
    </source>
</evidence>
<sequence>MQFVGPSSGARDRTILPLSLTPSDSSKEQHALRAQGQKLHQSEEVLSTMQQEMRSMAEASLTRFRLLVPRSGVVLLVSPVQSSVSSVALPHLSWPERFSGESGDCRAFLTQCGLHFELQAAYYPTDRARIAYLISHLTSRAEAWAMIFQHGWD</sequence>
<organism evidence="3 4">
    <name type="scientific">Scophthalmus maximus</name>
    <name type="common">Turbot</name>
    <name type="synonym">Psetta maxima</name>
    <dbReference type="NCBI Taxonomy" id="52904"/>
    <lineage>
        <taxon>Eukaryota</taxon>
        <taxon>Metazoa</taxon>
        <taxon>Chordata</taxon>
        <taxon>Craniata</taxon>
        <taxon>Vertebrata</taxon>
        <taxon>Euteleostomi</taxon>
        <taxon>Actinopterygii</taxon>
        <taxon>Neopterygii</taxon>
        <taxon>Teleostei</taxon>
        <taxon>Neoteleostei</taxon>
        <taxon>Acanthomorphata</taxon>
        <taxon>Carangaria</taxon>
        <taxon>Pleuronectiformes</taxon>
        <taxon>Pleuronectoidei</taxon>
        <taxon>Scophthalmidae</taxon>
        <taxon>Scophthalmus</taxon>
    </lineage>
</organism>
<evidence type="ECO:0000259" key="2">
    <source>
        <dbReference type="Pfam" id="PF16297"/>
    </source>
</evidence>
<reference evidence="3" key="2">
    <citation type="submission" date="2025-08" db="UniProtKB">
        <authorList>
            <consortium name="Ensembl"/>
        </authorList>
    </citation>
    <scope>IDENTIFICATION</scope>
</reference>
<reference evidence="3" key="1">
    <citation type="submission" date="2023-05" db="EMBL/GenBank/DDBJ databases">
        <title>High-quality long-read genome of Scophthalmus maximus.</title>
        <authorList>
            <person name="Lien S."/>
            <person name="Martinez P."/>
        </authorList>
    </citation>
    <scope>NUCLEOTIDE SEQUENCE [LARGE SCALE GENOMIC DNA]</scope>
</reference>
<dbReference type="InterPro" id="IPR032549">
    <property type="entry name" value="DUF4939"/>
</dbReference>
<dbReference type="Ensembl" id="ENSSMAT00000036875.1">
    <property type="protein sequence ID" value="ENSSMAP00000054470.1"/>
    <property type="gene ID" value="ENSSMAG00000026202.1"/>
</dbReference>